<comment type="caution">
    <text evidence="1">The sequence shown here is derived from an EMBL/GenBank/DDBJ whole genome shotgun (WGS) entry which is preliminary data.</text>
</comment>
<sequence>MGIRLKLGKGMGRNLNTSLKPSWLALACAKRLLDQEERPRGDSCVKYVKFGPQSKVLYDSCRTQAQALRMRLPDRPHFGVWS</sequence>
<dbReference type="EMBL" id="NMUH01008114">
    <property type="protein sequence ID" value="MQM18316.1"/>
    <property type="molecule type" value="Genomic_DNA"/>
</dbReference>
<evidence type="ECO:0000313" key="1">
    <source>
        <dbReference type="EMBL" id="MQM18316.1"/>
    </source>
</evidence>
<protein>
    <submittedName>
        <fullName evidence="1">Uncharacterized protein</fullName>
    </submittedName>
</protein>
<accession>A0A843XG71</accession>
<dbReference type="AlphaFoldDB" id="A0A843XG71"/>
<reference evidence="1" key="1">
    <citation type="submission" date="2017-07" db="EMBL/GenBank/DDBJ databases">
        <title>Taro Niue Genome Assembly and Annotation.</title>
        <authorList>
            <person name="Atibalentja N."/>
            <person name="Keating K."/>
            <person name="Fields C.J."/>
        </authorList>
    </citation>
    <scope>NUCLEOTIDE SEQUENCE</scope>
    <source>
        <strain evidence="1">Niue_2</strain>
        <tissue evidence="1">Leaf</tissue>
    </source>
</reference>
<evidence type="ECO:0000313" key="2">
    <source>
        <dbReference type="Proteomes" id="UP000652761"/>
    </source>
</evidence>
<name>A0A843XG71_COLES</name>
<proteinExistence type="predicted"/>
<keyword evidence="2" id="KW-1185">Reference proteome</keyword>
<dbReference type="Proteomes" id="UP000652761">
    <property type="component" value="Unassembled WGS sequence"/>
</dbReference>
<organism evidence="1 2">
    <name type="scientific">Colocasia esculenta</name>
    <name type="common">Wild taro</name>
    <name type="synonym">Arum esculentum</name>
    <dbReference type="NCBI Taxonomy" id="4460"/>
    <lineage>
        <taxon>Eukaryota</taxon>
        <taxon>Viridiplantae</taxon>
        <taxon>Streptophyta</taxon>
        <taxon>Embryophyta</taxon>
        <taxon>Tracheophyta</taxon>
        <taxon>Spermatophyta</taxon>
        <taxon>Magnoliopsida</taxon>
        <taxon>Liliopsida</taxon>
        <taxon>Araceae</taxon>
        <taxon>Aroideae</taxon>
        <taxon>Colocasieae</taxon>
        <taxon>Colocasia</taxon>
    </lineage>
</organism>
<gene>
    <name evidence="1" type="ORF">Taro_051305</name>
</gene>